<dbReference type="InterPro" id="IPR010992">
    <property type="entry name" value="IHF-like_DNA-bd_dom_sf"/>
</dbReference>
<sequence length="93" mass="10241">MNKADLVKTISGKAKLNQTTAQKALEVMLETFKETLKKGQKIQLIGFGSFEVAKRAARKGVNPQTKKPINISAKKVVKFKPGKELKEMVAKGK</sequence>
<dbReference type="GO" id="GO:0003677">
    <property type="term" value="F:DNA binding"/>
    <property type="evidence" value="ECO:0007669"/>
    <property type="project" value="UniProtKB-KW"/>
</dbReference>
<evidence type="ECO:0000313" key="5">
    <source>
        <dbReference type="Proteomes" id="UP000252355"/>
    </source>
</evidence>
<dbReference type="PANTHER" id="PTHR33175:SF3">
    <property type="entry name" value="DNA-BINDING PROTEIN HU-BETA"/>
    <property type="match status" value="1"/>
</dbReference>
<keyword evidence="1" id="KW-0226">DNA condensation</keyword>
<dbReference type="PROSITE" id="PS00045">
    <property type="entry name" value="HISTONE_LIKE"/>
    <property type="match status" value="1"/>
</dbReference>
<proteinExistence type="inferred from homology"/>
<evidence type="ECO:0000256" key="1">
    <source>
        <dbReference type="ARBA" id="ARBA00023067"/>
    </source>
</evidence>
<gene>
    <name evidence="4" type="ORF">OZSIB_0248</name>
</gene>
<organism evidence="4 5">
    <name type="scientific">Candidatus Ozemobacter sibiricus</name>
    <dbReference type="NCBI Taxonomy" id="2268124"/>
    <lineage>
        <taxon>Bacteria</taxon>
        <taxon>Candidatus Ozemobacteria</taxon>
        <taxon>Candidatus Ozemobacterales</taxon>
        <taxon>Candidatus Ozemobacteraceae</taxon>
        <taxon>Candidatus Ozemobacter</taxon>
    </lineage>
</organism>
<accession>A0A367ZLY6</accession>
<dbReference type="PRINTS" id="PR01727">
    <property type="entry name" value="DNABINDINGHU"/>
</dbReference>
<dbReference type="EMBL" id="QOQW01000015">
    <property type="protein sequence ID" value="RCK79134.1"/>
    <property type="molecule type" value="Genomic_DNA"/>
</dbReference>
<dbReference type="SUPFAM" id="SSF47729">
    <property type="entry name" value="IHF-like DNA-binding proteins"/>
    <property type="match status" value="1"/>
</dbReference>
<dbReference type="PANTHER" id="PTHR33175">
    <property type="entry name" value="DNA-BINDING PROTEIN HU"/>
    <property type="match status" value="1"/>
</dbReference>
<dbReference type="Proteomes" id="UP000252355">
    <property type="component" value="Unassembled WGS sequence"/>
</dbReference>
<name>A0A367ZLY6_9BACT</name>
<evidence type="ECO:0000313" key="4">
    <source>
        <dbReference type="EMBL" id="RCK79134.1"/>
    </source>
</evidence>
<comment type="caution">
    <text evidence="4">The sequence shown here is derived from an EMBL/GenBank/DDBJ whole genome shotgun (WGS) entry which is preliminary data.</text>
</comment>
<dbReference type="GO" id="GO:0030261">
    <property type="term" value="P:chromosome condensation"/>
    <property type="evidence" value="ECO:0007669"/>
    <property type="project" value="UniProtKB-KW"/>
</dbReference>
<dbReference type="Gene3D" id="4.10.520.10">
    <property type="entry name" value="IHF-like DNA-binding proteins"/>
    <property type="match status" value="1"/>
</dbReference>
<dbReference type="GO" id="GO:0005829">
    <property type="term" value="C:cytosol"/>
    <property type="evidence" value="ECO:0007669"/>
    <property type="project" value="TreeGrafter"/>
</dbReference>
<keyword evidence="2 4" id="KW-0238">DNA-binding</keyword>
<protein>
    <submittedName>
        <fullName evidence="4">DNA-binding protein HBsu</fullName>
    </submittedName>
</protein>
<reference evidence="4 5" key="1">
    <citation type="submission" date="2018-05" db="EMBL/GenBank/DDBJ databases">
        <title>A metagenomic window into the 2 km-deep terrestrial subsurface aquifer revealed taxonomically and functionally diverse microbial community comprising novel uncultured bacterial lineages.</title>
        <authorList>
            <person name="Kadnikov V.V."/>
            <person name="Mardanov A.V."/>
            <person name="Beletsky A.V."/>
            <person name="Banks D."/>
            <person name="Pimenov N.V."/>
            <person name="Frank Y.A."/>
            <person name="Karnachuk O.V."/>
            <person name="Ravin N.V."/>
        </authorList>
    </citation>
    <scope>NUCLEOTIDE SEQUENCE [LARGE SCALE GENOMIC DNA]</scope>
    <source>
        <strain evidence="4">BY5</strain>
    </source>
</reference>
<dbReference type="CDD" id="cd13831">
    <property type="entry name" value="HU"/>
    <property type="match status" value="1"/>
</dbReference>
<dbReference type="SMART" id="SM00411">
    <property type="entry name" value="BHL"/>
    <property type="match status" value="1"/>
</dbReference>
<dbReference type="Pfam" id="PF00216">
    <property type="entry name" value="Bac_DNA_binding"/>
    <property type="match status" value="1"/>
</dbReference>
<evidence type="ECO:0000256" key="3">
    <source>
        <dbReference type="RuleBase" id="RU003939"/>
    </source>
</evidence>
<dbReference type="InterPro" id="IPR020816">
    <property type="entry name" value="Histone-like_DNA-bd_CS"/>
</dbReference>
<evidence type="ECO:0000256" key="2">
    <source>
        <dbReference type="ARBA" id="ARBA00023125"/>
    </source>
</evidence>
<dbReference type="GO" id="GO:0030527">
    <property type="term" value="F:structural constituent of chromatin"/>
    <property type="evidence" value="ECO:0007669"/>
    <property type="project" value="InterPro"/>
</dbReference>
<dbReference type="InterPro" id="IPR000119">
    <property type="entry name" value="Hist_DNA-bd"/>
</dbReference>
<dbReference type="AlphaFoldDB" id="A0A367ZLY6"/>
<comment type="similarity">
    <text evidence="3">Belongs to the bacterial histone-like protein family.</text>
</comment>